<comment type="caution">
    <text evidence="3">The sequence shown here is derived from an EMBL/GenBank/DDBJ whole genome shotgun (WGS) entry which is preliminary data.</text>
</comment>
<organism evidence="3 4">
    <name type="scientific">Roridomyces roridus</name>
    <dbReference type="NCBI Taxonomy" id="1738132"/>
    <lineage>
        <taxon>Eukaryota</taxon>
        <taxon>Fungi</taxon>
        <taxon>Dikarya</taxon>
        <taxon>Basidiomycota</taxon>
        <taxon>Agaricomycotina</taxon>
        <taxon>Agaricomycetes</taxon>
        <taxon>Agaricomycetidae</taxon>
        <taxon>Agaricales</taxon>
        <taxon>Marasmiineae</taxon>
        <taxon>Mycenaceae</taxon>
        <taxon>Roridomyces</taxon>
    </lineage>
</organism>
<feature type="transmembrane region" description="Helical" evidence="1">
    <location>
        <begin position="189"/>
        <end position="209"/>
    </location>
</feature>
<feature type="transmembrane region" description="Helical" evidence="1">
    <location>
        <begin position="91"/>
        <end position="115"/>
    </location>
</feature>
<sequence>MSEIEKHNKVVVECWRADMNSILIFAGLFSGSLTTFLVESYQSLIPTSPDPNAELVRQLSQLILSNGGLNYTTPTALALSSDPPFVPPASALICNILWFLSLGFSLSCALSATLVDQWARNYILATESRPSLHKRARISSYLHSGLQRFQMNKVVETIPTLLHISLLLFFAGLVEFLRPINAAISNLMLAVLLLCGGLYFIVTILPIFFTDCPYQTPLSNFWWHIFRGLRLVGRRDYPGLPRRTFTSMAEVREADATEISQDRDERDFEAMRWTMLTLREDSDLDPLLGFIPRVVSGFDYSYKLLLHRLLNHDDPTIGLRYRIPPLLGICAEGRLSPSLAQSRSRTCLHAIWSLTLMTVPLSIPFTYASRKTLPFDETTLRHIRNAKRHIPAVADSADSTAAAVSRSLLDMFADMAVSMQEDLEIFVRSGHCRRSGWMAPQPPSAAKNVQQLFGAVEKLLSDSLHVDATSPIFHMTIDACRKSVDEFLDAVVSSDASTEEGRTLASEALEHIQTFQRLLNDAGLALALEYVACLVRSPALPYEAFKTLRRLFLPINFDLSTARPHIQSQLVAHLDDALEQHPSRGSRLPDSIINIFLQLSSGSIHDPGCAQKARGIIRHYLDILPVPATRDAALKAIVELERVIPGTADAVTANPILGLLSSHMYANTRLERRKTVDLVGDSPVVPFVTPRLDVRP</sequence>
<feature type="domain" description="DUF6535" evidence="2">
    <location>
        <begin position="2"/>
        <end position="177"/>
    </location>
</feature>
<evidence type="ECO:0000256" key="1">
    <source>
        <dbReference type="SAM" id="Phobius"/>
    </source>
</evidence>
<dbReference type="Pfam" id="PF20153">
    <property type="entry name" value="DUF6535"/>
    <property type="match status" value="1"/>
</dbReference>
<protein>
    <recommendedName>
        <fullName evidence="2">DUF6535 domain-containing protein</fullName>
    </recommendedName>
</protein>
<dbReference type="AlphaFoldDB" id="A0AAD7AXN0"/>
<evidence type="ECO:0000313" key="3">
    <source>
        <dbReference type="EMBL" id="KAJ7603048.1"/>
    </source>
</evidence>
<feature type="transmembrane region" description="Helical" evidence="1">
    <location>
        <begin position="158"/>
        <end position="177"/>
    </location>
</feature>
<dbReference type="InterPro" id="IPR045338">
    <property type="entry name" value="DUF6535"/>
</dbReference>
<evidence type="ECO:0000313" key="4">
    <source>
        <dbReference type="Proteomes" id="UP001221142"/>
    </source>
</evidence>
<reference evidence="3" key="1">
    <citation type="submission" date="2023-03" db="EMBL/GenBank/DDBJ databases">
        <title>Massive genome expansion in bonnet fungi (Mycena s.s.) driven by repeated elements and novel gene families across ecological guilds.</title>
        <authorList>
            <consortium name="Lawrence Berkeley National Laboratory"/>
            <person name="Harder C.B."/>
            <person name="Miyauchi S."/>
            <person name="Viragh M."/>
            <person name="Kuo A."/>
            <person name="Thoen E."/>
            <person name="Andreopoulos B."/>
            <person name="Lu D."/>
            <person name="Skrede I."/>
            <person name="Drula E."/>
            <person name="Henrissat B."/>
            <person name="Morin E."/>
            <person name="Kohler A."/>
            <person name="Barry K."/>
            <person name="LaButti K."/>
            <person name="Morin E."/>
            <person name="Salamov A."/>
            <person name="Lipzen A."/>
            <person name="Mereny Z."/>
            <person name="Hegedus B."/>
            <person name="Baldrian P."/>
            <person name="Stursova M."/>
            <person name="Weitz H."/>
            <person name="Taylor A."/>
            <person name="Grigoriev I.V."/>
            <person name="Nagy L.G."/>
            <person name="Martin F."/>
            <person name="Kauserud H."/>
        </authorList>
    </citation>
    <scope>NUCLEOTIDE SEQUENCE</scope>
    <source>
        <strain evidence="3">9284</strain>
    </source>
</reference>
<keyword evidence="1" id="KW-0812">Transmembrane</keyword>
<keyword evidence="1" id="KW-0472">Membrane</keyword>
<proteinExistence type="predicted"/>
<dbReference type="EMBL" id="JARKIF010000177">
    <property type="protein sequence ID" value="KAJ7603048.1"/>
    <property type="molecule type" value="Genomic_DNA"/>
</dbReference>
<keyword evidence="1" id="KW-1133">Transmembrane helix</keyword>
<feature type="transmembrane region" description="Helical" evidence="1">
    <location>
        <begin position="21"/>
        <end position="38"/>
    </location>
</feature>
<dbReference type="Proteomes" id="UP001221142">
    <property type="component" value="Unassembled WGS sequence"/>
</dbReference>
<evidence type="ECO:0000259" key="2">
    <source>
        <dbReference type="Pfam" id="PF20153"/>
    </source>
</evidence>
<gene>
    <name evidence="3" type="ORF">FB45DRAFT_153536</name>
</gene>
<name>A0AAD7AXN0_9AGAR</name>
<keyword evidence="4" id="KW-1185">Reference proteome</keyword>
<accession>A0AAD7AXN0</accession>